<dbReference type="EMBL" id="CR555306">
    <property type="protein sequence ID" value="CAI09287.1"/>
    <property type="molecule type" value="Genomic_DNA"/>
</dbReference>
<evidence type="ECO:0000313" key="2">
    <source>
        <dbReference type="EMBL" id="CAI09287.1"/>
    </source>
</evidence>
<feature type="compositionally biased region" description="Low complexity" evidence="1">
    <location>
        <begin position="87"/>
        <end position="97"/>
    </location>
</feature>
<feature type="compositionally biased region" description="Basic and acidic residues" evidence="1">
    <location>
        <begin position="75"/>
        <end position="86"/>
    </location>
</feature>
<dbReference type="HOGENOM" id="CLU_2340728_0_0_4"/>
<dbReference type="AlphaFoldDB" id="Q5P077"/>
<keyword evidence="3" id="KW-1185">Reference proteome</keyword>
<reference evidence="2 3" key="1">
    <citation type="journal article" date="2005" name="Arch. Microbiol.">
        <title>The genome sequence of an anaerobic aromatic-degrading denitrifying bacterium, strain EbN1.</title>
        <authorList>
            <person name="Rabus R."/>
            <person name="Kube M."/>
            <person name="Heider J."/>
            <person name="Beck A."/>
            <person name="Heitmann K."/>
            <person name="Widdel F."/>
            <person name="Reinhardt R."/>
        </authorList>
    </citation>
    <scope>NUCLEOTIDE SEQUENCE [LARGE SCALE GENOMIC DNA]</scope>
    <source>
        <strain evidence="2 3">EbN1</strain>
    </source>
</reference>
<evidence type="ECO:0000256" key="1">
    <source>
        <dbReference type="SAM" id="MobiDB-lite"/>
    </source>
</evidence>
<dbReference type="Proteomes" id="UP000006552">
    <property type="component" value="Chromosome"/>
</dbReference>
<name>Q5P077_AROAE</name>
<accession>Q5P077</accession>
<proteinExistence type="predicted"/>
<gene>
    <name evidence="2" type="ORF">ebA5553</name>
</gene>
<sequence length="97" mass="10555">MRRIPHFGSESYARPTSGALFQDDSVVAVAVAVAVAVDFAISQVEYASAAYGRLRASARAHFSGKLPIGRQPHPNNERLFRAERVSSVESRPVVQSE</sequence>
<feature type="region of interest" description="Disordered" evidence="1">
    <location>
        <begin position="65"/>
        <end position="97"/>
    </location>
</feature>
<dbReference type="KEGG" id="eba:ebA5553"/>
<evidence type="ECO:0000313" key="3">
    <source>
        <dbReference type="Proteomes" id="UP000006552"/>
    </source>
</evidence>
<protein>
    <submittedName>
        <fullName evidence="2">Uncharacterized protein</fullName>
    </submittedName>
</protein>
<organism evidence="2 3">
    <name type="scientific">Aromatoleum aromaticum (strain DSM 19018 / LMG 30748 / EbN1)</name>
    <name type="common">Azoarcus sp. (strain EbN1)</name>
    <dbReference type="NCBI Taxonomy" id="76114"/>
    <lineage>
        <taxon>Bacteria</taxon>
        <taxon>Pseudomonadati</taxon>
        <taxon>Pseudomonadota</taxon>
        <taxon>Betaproteobacteria</taxon>
        <taxon>Rhodocyclales</taxon>
        <taxon>Rhodocyclaceae</taxon>
        <taxon>Aromatoleum</taxon>
    </lineage>
</organism>
<dbReference type="STRING" id="76114.ebA5553"/>